<evidence type="ECO:0000256" key="6">
    <source>
        <dbReference type="ARBA" id="ARBA00023002"/>
    </source>
</evidence>
<comment type="caution">
    <text evidence="10">The sequence shown here is derived from an EMBL/GenBank/DDBJ whole genome shotgun (WGS) entry which is preliminary data.</text>
</comment>
<evidence type="ECO:0000256" key="7">
    <source>
        <dbReference type="ARBA" id="ARBA00023180"/>
    </source>
</evidence>
<dbReference type="InterPro" id="IPR010795">
    <property type="entry name" value="Prenylcys_lyase"/>
</dbReference>
<dbReference type="Pfam" id="PF13450">
    <property type="entry name" value="NAD_binding_8"/>
    <property type="match status" value="1"/>
</dbReference>
<dbReference type="SUPFAM" id="SSF51905">
    <property type="entry name" value="FAD/NAD(P)-binding domain"/>
    <property type="match status" value="1"/>
</dbReference>
<evidence type="ECO:0000256" key="1">
    <source>
        <dbReference type="ARBA" id="ARBA00001974"/>
    </source>
</evidence>
<comment type="cofactor">
    <cofactor evidence="1">
        <name>FAD</name>
        <dbReference type="ChEBI" id="CHEBI:57692"/>
    </cofactor>
</comment>
<evidence type="ECO:0000256" key="3">
    <source>
        <dbReference type="ARBA" id="ARBA00022630"/>
    </source>
</evidence>
<keyword evidence="11" id="KW-1185">Reference proteome</keyword>
<comment type="similarity">
    <text evidence="2">Belongs to the prenylcysteine oxidase family.</text>
</comment>
<dbReference type="Pfam" id="PF07156">
    <property type="entry name" value="Prenylcys_lyase"/>
    <property type="match status" value="1"/>
</dbReference>
<dbReference type="Gene3D" id="3.50.50.60">
    <property type="entry name" value="FAD/NAD(P)-binding domain"/>
    <property type="match status" value="1"/>
</dbReference>
<dbReference type="PANTHER" id="PTHR15944:SF0">
    <property type="entry name" value="PRENYLCYSTEINE LYASE DOMAIN-CONTAINING PROTEIN"/>
    <property type="match status" value="1"/>
</dbReference>
<keyword evidence="6" id="KW-0560">Oxidoreductase</keyword>
<evidence type="ECO:0000256" key="2">
    <source>
        <dbReference type="ARBA" id="ARBA00009967"/>
    </source>
</evidence>
<proteinExistence type="inferred from homology"/>
<feature type="signal peptide" evidence="8">
    <location>
        <begin position="1"/>
        <end position="18"/>
    </location>
</feature>
<evidence type="ECO:0000256" key="5">
    <source>
        <dbReference type="ARBA" id="ARBA00022827"/>
    </source>
</evidence>
<gene>
    <name evidence="10" type="ORF">E2986_09868</name>
</gene>
<evidence type="ECO:0000256" key="4">
    <source>
        <dbReference type="ARBA" id="ARBA00022729"/>
    </source>
</evidence>
<dbReference type="PANTHER" id="PTHR15944">
    <property type="entry name" value="FARNESYLCYSTEINE LYASE"/>
    <property type="match status" value="1"/>
</dbReference>
<sequence length="499" mass="56686">MNWHTVLLSILIFKRGICYNKCKPNIAIVGGGIGGAATSHFLTEIFNNNLDIDLYEAKTIGGRLATVKIDNNEFEAGGSIIHPRNKYMQDFVQLLGLQHRPSKNQRTSIWNGNEIVFEESNWEILSLVKLIYRYGIQPFSLNRHVISVINDFEKIYHLQNNGEAFVNISNLLLSVNTGFSKLLKKSIKNELLDLGYSEKLIDELVKTTLVVNYGQDTNIHSFVGFVSLAGAGSNLWSVKGGNKKVPEHLIYRNKYVNVISSQVMKIVYIPHDDSPDVYEVHSCAQNSTVIMKEAYDIVILAIPLFSNQEFPIIFEGFPNNDFYNSAEYHETIATFVKADLKSHYFGLEEELDNILSCNPNKTIISSLGRLNSVEGSMKSSNIWKIFSNKPLKSNIINEMFLNTYFVIFAQTVIYLVQEKKQITWKAYPEYITRIPEAKFKLHDTLYHVNAIELIASAMEMSAIGAKNVALLAYKDFSAKFCFERIIQRNLSTKKLSIEL</sequence>
<organism evidence="10 11">
    <name type="scientific">Frieseomelitta varia</name>
    <dbReference type="NCBI Taxonomy" id="561572"/>
    <lineage>
        <taxon>Eukaryota</taxon>
        <taxon>Metazoa</taxon>
        <taxon>Ecdysozoa</taxon>
        <taxon>Arthropoda</taxon>
        <taxon>Hexapoda</taxon>
        <taxon>Insecta</taxon>
        <taxon>Pterygota</taxon>
        <taxon>Neoptera</taxon>
        <taxon>Endopterygota</taxon>
        <taxon>Hymenoptera</taxon>
        <taxon>Apocrita</taxon>
        <taxon>Aculeata</taxon>
        <taxon>Apoidea</taxon>
        <taxon>Anthophila</taxon>
        <taxon>Apidae</taxon>
        <taxon>Frieseomelitta</taxon>
    </lineage>
</organism>
<keyword evidence="4 8" id="KW-0732">Signal</keyword>
<dbReference type="InterPro" id="IPR017046">
    <property type="entry name" value="Prenylcysteine_Oxase1"/>
</dbReference>
<dbReference type="GO" id="GO:0001735">
    <property type="term" value="F:prenylcysteine oxidase activity"/>
    <property type="evidence" value="ECO:0007669"/>
    <property type="project" value="InterPro"/>
</dbReference>
<reference evidence="10" key="1">
    <citation type="submission" date="2019-11" db="EMBL/GenBank/DDBJ databases">
        <title>The nuclear and mitochondrial genomes of Frieseomelitta varia - a highly eusocial stingless bee (Meliponini) with a permanently sterile worker caste.</title>
        <authorList>
            <person name="Freitas F.C.P."/>
            <person name="Lourenco A.P."/>
            <person name="Nunes F.M.F."/>
            <person name="Paschoal A.R."/>
            <person name="Abreu F.C.P."/>
            <person name="Barbin F.O."/>
            <person name="Bataglia L."/>
            <person name="Cardoso-Junior C.A.M."/>
            <person name="Cervoni M.S."/>
            <person name="Silva S.R."/>
            <person name="Dalarmi F."/>
            <person name="Del Lama M.A."/>
            <person name="Depintor T.S."/>
            <person name="Ferreira K.M."/>
            <person name="Goria P.S."/>
            <person name="Jaskot M.C."/>
            <person name="Lago D.C."/>
            <person name="Luna-Lucena D."/>
            <person name="Moda L.M."/>
            <person name="Nascimento L."/>
            <person name="Pedrino M."/>
            <person name="Rabico F.O."/>
            <person name="Sanches F.C."/>
            <person name="Santos D.E."/>
            <person name="Santos C.G."/>
            <person name="Vieira J."/>
            <person name="Lopes T.F."/>
            <person name="Barchuk A.R."/>
            <person name="Hartfelder K."/>
            <person name="Simoes Z.L.P."/>
            <person name="Bitondi M.M.G."/>
            <person name="Pinheiro D.G."/>
        </authorList>
    </citation>
    <scope>NUCLEOTIDE SEQUENCE</scope>
    <source>
        <strain evidence="10">USP_RPSP 00005682</strain>
        <tissue evidence="10">Whole individual</tissue>
    </source>
</reference>
<feature type="domain" description="Prenylcysteine lyase" evidence="9">
    <location>
        <begin position="117"/>
        <end position="479"/>
    </location>
</feature>
<evidence type="ECO:0000259" key="9">
    <source>
        <dbReference type="Pfam" id="PF07156"/>
    </source>
</evidence>
<evidence type="ECO:0000313" key="10">
    <source>
        <dbReference type="EMBL" id="KAF3420223.1"/>
    </source>
</evidence>
<dbReference type="GO" id="GO:0030328">
    <property type="term" value="P:prenylcysteine catabolic process"/>
    <property type="evidence" value="ECO:0007669"/>
    <property type="project" value="InterPro"/>
</dbReference>
<evidence type="ECO:0000313" key="11">
    <source>
        <dbReference type="Proteomes" id="UP000655588"/>
    </source>
</evidence>
<keyword evidence="3" id="KW-0285">Flavoprotein</keyword>
<evidence type="ECO:0000256" key="8">
    <source>
        <dbReference type="SAM" id="SignalP"/>
    </source>
</evidence>
<protein>
    <recommendedName>
        <fullName evidence="9">Prenylcysteine lyase domain-containing protein</fullName>
    </recommendedName>
</protein>
<dbReference type="Proteomes" id="UP000655588">
    <property type="component" value="Unassembled WGS sequence"/>
</dbReference>
<feature type="chain" id="PRO_5032944745" description="Prenylcysteine lyase domain-containing protein" evidence="8">
    <location>
        <begin position="19"/>
        <end position="499"/>
    </location>
</feature>
<dbReference type="GO" id="GO:0030327">
    <property type="term" value="P:prenylated protein catabolic process"/>
    <property type="evidence" value="ECO:0007669"/>
    <property type="project" value="TreeGrafter"/>
</dbReference>
<name>A0A833W422_9HYME</name>
<dbReference type="InterPro" id="IPR036188">
    <property type="entry name" value="FAD/NAD-bd_sf"/>
</dbReference>
<dbReference type="EMBL" id="WNWW01000979">
    <property type="protein sequence ID" value="KAF3420223.1"/>
    <property type="molecule type" value="Genomic_DNA"/>
</dbReference>
<keyword evidence="7" id="KW-0325">Glycoprotein</keyword>
<dbReference type="AlphaFoldDB" id="A0A833W422"/>
<keyword evidence="5" id="KW-0274">FAD</keyword>
<accession>A0A833W422</accession>